<comment type="caution">
    <text evidence="3">The sequence shown here is derived from an EMBL/GenBank/DDBJ whole genome shotgun (WGS) entry which is preliminary data.</text>
</comment>
<evidence type="ECO:0000313" key="3">
    <source>
        <dbReference type="EMBL" id="KAJ8929416.1"/>
    </source>
</evidence>
<keyword evidence="4" id="KW-1185">Reference proteome</keyword>
<dbReference type="Proteomes" id="UP001162156">
    <property type="component" value="Unassembled WGS sequence"/>
</dbReference>
<organism evidence="3 4">
    <name type="scientific">Rhamnusium bicolor</name>
    <dbReference type="NCBI Taxonomy" id="1586634"/>
    <lineage>
        <taxon>Eukaryota</taxon>
        <taxon>Metazoa</taxon>
        <taxon>Ecdysozoa</taxon>
        <taxon>Arthropoda</taxon>
        <taxon>Hexapoda</taxon>
        <taxon>Insecta</taxon>
        <taxon>Pterygota</taxon>
        <taxon>Neoptera</taxon>
        <taxon>Endopterygota</taxon>
        <taxon>Coleoptera</taxon>
        <taxon>Polyphaga</taxon>
        <taxon>Cucujiformia</taxon>
        <taxon>Chrysomeloidea</taxon>
        <taxon>Cerambycidae</taxon>
        <taxon>Lepturinae</taxon>
        <taxon>Rhagiini</taxon>
        <taxon>Rhamnusium</taxon>
    </lineage>
</organism>
<sequence>MFCFVTDNCTALVLGIAILVSGLSPCSSAPTNSDSEWWVNPCGKQPPIRHGRSPAGNQLKIFISKINDNFFKEIKNLYNLAEIKQMKGNCPRINNMLKPIKNAKTFTTATHVVYETLLQFAFFIDKLKDIPFETNGEFDILKRKLIFEEAKENLRLVICEFNDTLTKYDTKNIQPNKPKVREINMTCLPKTLDISDAHMLDTDFFKKMKKFLKQSRARLLKLKKQKKGKKVVKKSEPKKNKRTKKLKQ</sequence>
<evidence type="ECO:0000256" key="1">
    <source>
        <dbReference type="SAM" id="MobiDB-lite"/>
    </source>
</evidence>
<name>A0AAV8WSK8_9CUCU</name>
<protein>
    <submittedName>
        <fullName evidence="3">Uncharacterized protein</fullName>
    </submittedName>
</protein>
<feature type="chain" id="PRO_5043933757" evidence="2">
    <location>
        <begin position="29"/>
        <end position="248"/>
    </location>
</feature>
<feature type="region of interest" description="Disordered" evidence="1">
    <location>
        <begin position="223"/>
        <end position="248"/>
    </location>
</feature>
<feature type="signal peptide" evidence="2">
    <location>
        <begin position="1"/>
        <end position="28"/>
    </location>
</feature>
<keyword evidence="2" id="KW-0732">Signal</keyword>
<gene>
    <name evidence="3" type="ORF">NQ314_017896</name>
</gene>
<reference evidence="3" key="1">
    <citation type="journal article" date="2023" name="Insect Mol. Biol.">
        <title>Genome sequencing provides insights into the evolution of gene families encoding plant cell wall-degrading enzymes in longhorned beetles.</title>
        <authorList>
            <person name="Shin N.R."/>
            <person name="Okamura Y."/>
            <person name="Kirsch R."/>
            <person name="Pauchet Y."/>
        </authorList>
    </citation>
    <scope>NUCLEOTIDE SEQUENCE</scope>
    <source>
        <strain evidence="3">RBIC_L_NR</strain>
    </source>
</reference>
<feature type="compositionally biased region" description="Basic residues" evidence="1">
    <location>
        <begin position="223"/>
        <end position="232"/>
    </location>
</feature>
<feature type="compositionally biased region" description="Basic residues" evidence="1">
    <location>
        <begin position="239"/>
        <end position="248"/>
    </location>
</feature>
<evidence type="ECO:0000313" key="4">
    <source>
        <dbReference type="Proteomes" id="UP001162156"/>
    </source>
</evidence>
<dbReference type="EMBL" id="JANEYF010005006">
    <property type="protein sequence ID" value="KAJ8929416.1"/>
    <property type="molecule type" value="Genomic_DNA"/>
</dbReference>
<evidence type="ECO:0000256" key="2">
    <source>
        <dbReference type="SAM" id="SignalP"/>
    </source>
</evidence>
<proteinExistence type="predicted"/>
<accession>A0AAV8WSK8</accession>
<dbReference type="AlphaFoldDB" id="A0AAV8WSK8"/>